<proteinExistence type="predicted"/>
<organism evidence="5 6">
    <name type="scientific">Pseudomonas phage uligo</name>
    <dbReference type="NCBI Taxonomy" id="2048979"/>
    <lineage>
        <taxon>Viruses</taxon>
        <taxon>Duplodnaviria</taxon>
        <taxon>Heunggongvirae</taxon>
        <taxon>Uroviricota</taxon>
        <taxon>Caudoviricetes</taxon>
        <taxon>Autographivirales</taxon>
        <taxon>Autosignataviridae</taxon>
        <taxon>Colwellvirinae</taxon>
        <taxon>Uliginvirus</taxon>
        <taxon>Uliginvirus uligo</taxon>
    </lineage>
</organism>
<comment type="subcellular location">
    <subcellularLocation>
        <location evidence="1">Virion</location>
    </subcellularLocation>
</comment>
<keyword evidence="2" id="KW-1227">Viral tail protein</keyword>
<evidence type="ECO:0000256" key="2">
    <source>
        <dbReference type="ARBA" id="ARBA00022732"/>
    </source>
</evidence>
<evidence type="ECO:0000313" key="5">
    <source>
        <dbReference type="EMBL" id="ATW58196.1"/>
    </source>
</evidence>
<dbReference type="Proteomes" id="UP000240374">
    <property type="component" value="Segment"/>
</dbReference>
<keyword evidence="6" id="KW-1185">Reference proteome</keyword>
<keyword evidence="3" id="KW-0946">Virion</keyword>
<sequence>MFDPVTNSGYSYAIRTGDGITDTFSFGFTGPGVGYISPDHIHVFVDGKEVPNTVDRAAPNQVKLNTIPDLGTLVLIRRVQPLDKVYSDFERGNVYNKDQVNFSFLNQLYIAHQFLDGFFDGGDNDDGDEVATGNLNMRGFKIYNLAKNTNDPHEALRQDKFFVVEDKVSGLENSLSDLRLTSIPWSPPVAVQGQTRFVSPYGVVNPVVWLCGVLQDPIKGDYTIDKAGSAIVLAEPCNAGDRLFAMMGDPLADVRAYSMSSYARVWWPANAFRPNLADGSTIVTHRPVGKIESPAHVFFSDKIRSCFAVTITPPDMPVAEGVEMRFMVSGENAGNTRWRIETVLQGEGEFAAAYSNPVEFTVAVRPQDVTHYRVLFPMPAADISQTLYLKVSRIPTHPEDTLATSSEDAMFLGIALDYVAE</sequence>
<evidence type="ECO:0000259" key="4">
    <source>
        <dbReference type="Pfam" id="PF03906"/>
    </source>
</evidence>
<dbReference type="Pfam" id="PF03906">
    <property type="entry name" value="Phage_T7_tail"/>
    <property type="match status" value="1"/>
</dbReference>
<protein>
    <submittedName>
        <fullName evidence="5">Tail fiber protein</fullName>
    </submittedName>
</protein>
<evidence type="ECO:0000256" key="1">
    <source>
        <dbReference type="ARBA" id="ARBA00004328"/>
    </source>
</evidence>
<dbReference type="GO" id="GO:0098015">
    <property type="term" value="C:virus tail"/>
    <property type="evidence" value="ECO:0007669"/>
    <property type="project" value="UniProtKB-KW"/>
</dbReference>
<evidence type="ECO:0000313" key="6">
    <source>
        <dbReference type="Proteomes" id="UP000240374"/>
    </source>
</evidence>
<dbReference type="InterPro" id="IPR005604">
    <property type="entry name" value="Phage_T7_tail_fibre-like_N"/>
</dbReference>
<evidence type="ECO:0000256" key="3">
    <source>
        <dbReference type="ARBA" id="ARBA00022844"/>
    </source>
</evidence>
<accession>A0A2H4P7N4</accession>
<feature type="domain" description="Bacteriophage T7 tail fibre protein-like N-terminal" evidence="4">
    <location>
        <begin position="7"/>
        <end position="117"/>
    </location>
</feature>
<name>A0A2H4P7N4_9CAUD</name>
<dbReference type="EMBL" id="MG018929">
    <property type="protein sequence ID" value="ATW58196.1"/>
    <property type="molecule type" value="Genomic_DNA"/>
</dbReference>
<reference evidence="5" key="1">
    <citation type="submission" date="2018-04" db="EMBL/GenBank/DDBJ databases">
        <authorList>
            <person name="Djurhuus A.M."/>
            <person name="Carstens A.B."/>
            <person name="Hansen L.H."/>
        </authorList>
    </citation>
    <scope>NUCLEOTIDE SEQUENCE</scope>
</reference>